<evidence type="ECO:0000313" key="1">
    <source>
        <dbReference type="EMBL" id="CBX91639.1"/>
    </source>
</evidence>
<evidence type="ECO:0000313" key="2">
    <source>
        <dbReference type="Proteomes" id="UP000002668"/>
    </source>
</evidence>
<proteinExistence type="predicted"/>
<organism evidence="2">
    <name type="scientific">Leptosphaeria maculans (strain JN3 / isolate v23.1.3 / race Av1-4-5-6-7-8)</name>
    <name type="common">Blackleg fungus</name>
    <name type="synonym">Phoma lingam</name>
    <dbReference type="NCBI Taxonomy" id="985895"/>
    <lineage>
        <taxon>Eukaryota</taxon>
        <taxon>Fungi</taxon>
        <taxon>Dikarya</taxon>
        <taxon>Ascomycota</taxon>
        <taxon>Pezizomycotina</taxon>
        <taxon>Dothideomycetes</taxon>
        <taxon>Pleosporomycetidae</taxon>
        <taxon>Pleosporales</taxon>
        <taxon>Pleosporineae</taxon>
        <taxon>Leptosphaeriaceae</taxon>
        <taxon>Plenodomus</taxon>
        <taxon>Plenodomus lingam/Leptosphaeria maculans species complex</taxon>
    </lineage>
</organism>
<gene>
    <name evidence="1" type="ORF">LEMA_P071470.1</name>
</gene>
<dbReference type="InParanoid" id="E4ZK44"/>
<dbReference type="VEuPathDB" id="FungiDB:LEMA_P071470.1"/>
<reference evidence="2" key="1">
    <citation type="journal article" date="2011" name="Nat. Commun.">
        <title>Effector diversification within compartments of the Leptosphaeria maculans genome affected by Repeat-Induced Point mutations.</title>
        <authorList>
            <person name="Rouxel T."/>
            <person name="Grandaubert J."/>
            <person name="Hane J.K."/>
            <person name="Hoede C."/>
            <person name="van de Wouw A.P."/>
            <person name="Couloux A."/>
            <person name="Dominguez V."/>
            <person name="Anthouard V."/>
            <person name="Bally P."/>
            <person name="Bourras S."/>
            <person name="Cozijnsen A.J."/>
            <person name="Ciuffetti L.M."/>
            <person name="Degrave A."/>
            <person name="Dilmaghani A."/>
            <person name="Duret L."/>
            <person name="Fudal I."/>
            <person name="Goodwin S.B."/>
            <person name="Gout L."/>
            <person name="Glaser N."/>
            <person name="Linglin J."/>
            <person name="Kema G.H.J."/>
            <person name="Lapalu N."/>
            <person name="Lawrence C.B."/>
            <person name="May K."/>
            <person name="Meyer M."/>
            <person name="Ollivier B."/>
            <person name="Poulain J."/>
            <person name="Schoch C.L."/>
            <person name="Simon A."/>
            <person name="Spatafora J.W."/>
            <person name="Stachowiak A."/>
            <person name="Turgeon B.G."/>
            <person name="Tyler B.M."/>
            <person name="Vincent D."/>
            <person name="Weissenbach J."/>
            <person name="Amselem J."/>
            <person name="Quesneville H."/>
            <person name="Oliver R.P."/>
            <person name="Wincker P."/>
            <person name="Balesdent M.-H."/>
            <person name="Howlett B.J."/>
        </authorList>
    </citation>
    <scope>NUCLEOTIDE SEQUENCE [LARGE SCALE GENOMIC DNA]</scope>
    <source>
        <strain evidence="2">JN3 / isolate v23.1.3 / race Av1-4-5-6-7-8</strain>
    </source>
</reference>
<accession>E4ZK44</accession>
<protein>
    <submittedName>
        <fullName evidence="1">Predicted protein</fullName>
    </submittedName>
</protein>
<dbReference type="AlphaFoldDB" id="E4ZK44"/>
<dbReference type="Proteomes" id="UP000002668">
    <property type="component" value="Genome"/>
</dbReference>
<dbReference type="EMBL" id="FP929072">
    <property type="protein sequence ID" value="CBX91639.1"/>
    <property type="molecule type" value="Genomic_DNA"/>
</dbReference>
<name>E4ZK44_LEPMJ</name>
<keyword evidence="2" id="KW-1185">Reference proteome</keyword>
<sequence length="55" mass="6284">MQIVPEPQSNSRISYDPVLLALKLRADDMQHAADFSLQMGRLFYRSRLCSLARSS</sequence>
<dbReference type="HOGENOM" id="CLU_3032793_0_0_1"/>